<evidence type="ECO:0000313" key="1">
    <source>
        <dbReference type="EMBL" id="PYZ93987.1"/>
    </source>
</evidence>
<protein>
    <submittedName>
        <fullName evidence="1">Uncharacterized protein</fullName>
    </submittedName>
</protein>
<comment type="caution">
    <text evidence="1">The sequence shown here is derived from an EMBL/GenBank/DDBJ whole genome shotgun (WGS) entry which is preliminary data.</text>
</comment>
<reference evidence="1 2" key="1">
    <citation type="submission" date="2017-10" db="EMBL/GenBank/DDBJ databases">
        <title>Bacillus sp. nov., a halophilic bacterium isolated from a Keqin Lake.</title>
        <authorList>
            <person name="Wang H."/>
        </authorList>
    </citation>
    <scope>NUCLEOTIDE SEQUENCE [LARGE SCALE GENOMIC DNA]</scope>
    <source>
        <strain evidence="1 2">KQ-12</strain>
    </source>
</reference>
<name>A0A323TK22_9BACI</name>
<accession>A0A323TK22</accession>
<dbReference type="Proteomes" id="UP000248214">
    <property type="component" value="Unassembled WGS sequence"/>
</dbReference>
<keyword evidence="2" id="KW-1185">Reference proteome</keyword>
<sequence>MSQAKRELPFPVIFPENVLEDWAIEETIYEDRLLVTTFKNSEEGRIELVQDQNIQGLDVEQLRNYVLSNDTPNTEFTKIQEIMEVNDYVGELAYFMEPIPTVQFTFVSKNDLFADVNGNIPYYQLIGKEVSTEELRKFIYTLEVIT</sequence>
<proteinExistence type="predicted"/>
<gene>
    <name evidence="1" type="ORF">CR194_00135</name>
</gene>
<evidence type="ECO:0000313" key="2">
    <source>
        <dbReference type="Proteomes" id="UP000248214"/>
    </source>
</evidence>
<dbReference type="AlphaFoldDB" id="A0A323TK22"/>
<organism evidence="1 2">
    <name type="scientific">Salipaludibacillus keqinensis</name>
    <dbReference type="NCBI Taxonomy" id="2045207"/>
    <lineage>
        <taxon>Bacteria</taxon>
        <taxon>Bacillati</taxon>
        <taxon>Bacillota</taxon>
        <taxon>Bacilli</taxon>
        <taxon>Bacillales</taxon>
        <taxon>Bacillaceae</taxon>
    </lineage>
</organism>
<dbReference type="EMBL" id="PDOD01000001">
    <property type="protein sequence ID" value="PYZ93987.1"/>
    <property type="molecule type" value="Genomic_DNA"/>
</dbReference>